<dbReference type="RefSeq" id="XP_031784717.1">
    <property type="nucleotide sequence ID" value="XM_031928857.2"/>
</dbReference>
<proteinExistence type="predicted"/>
<name>A0A7M7QBC8_NASVI</name>
<evidence type="ECO:0000256" key="1">
    <source>
        <dbReference type="SAM" id="MobiDB-lite"/>
    </source>
</evidence>
<dbReference type="Proteomes" id="UP000002358">
    <property type="component" value="Chromosome 4"/>
</dbReference>
<evidence type="ECO:0000313" key="3">
    <source>
        <dbReference type="Proteomes" id="UP000002358"/>
    </source>
</evidence>
<dbReference type="KEGG" id="nvi:116417172"/>
<dbReference type="OrthoDB" id="7699118at2759"/>
<keyword evidence="3" id="KW-1185">Reference proteome</keyword>
<organism evidence="2 3">
    <name type="scientific">Nasonia vitripennis</name>
    <name type="common">Parasitic wasp</name>
    <dbReference type="NCBI Taxonomy" id="7425"/>
    <lineage>
        <taxon>Eukaryota</taxon>
        <taxon>Metazoa</taxon>
        <taxon>Ecdysozoa</taxon>
        <taxon>Arthropoda</taxon>
        <taxon>Hexapoda</taxon>
        <taxon>Insecta</taxon>
        <taxon>Pterygota</taxon>
        <taxon>Neoptera</taxon>
        <taxon>Endopterygota</taxon>
        <taxon>Hymenoptera</taxon>
        <taxon>Apocrita</taxon>
        <taxon>Proctotrupomorpha</taxon>
        <taxon>Chalcidoidea</taxon>
        <taxon>Pteromalidae</taxon>
        <taxon>Pteromalinae</taxon>
        <taxon>Nasonia</taxon>
    </lineage>
</organism>
<sequence>MLILEEFLCRMYGSKQMKLTNAMRSALFSKTYNFMDKDELFHVNAKNFDASVLPPCQSELRQHFLRTAYIANVWKNAHLQYPTTMSPTEYGWQEGDGMYSFKWLESDQLPEKVDDIVLQEDRSNDAIENPDDSPENVERQEDIDFDHNVSEESSDDDDDDDDINDIEDLSQCSTALYENSSDDND</sequence>
<dbReference type="AlphaFoldDB" id="A0A7M7QBC8"/>
<protein>
    <submittedName>
        <fullName evidence="2">Uncharacterized protein</fullName>
    </submittedName>
</protein>
<evidence type="ECO:0000313" key="2">
    <source>
        <dbReference type="EnsemblMetazoa" id="XP_031784717"/>
    </source>
</evidence>
<dbReference type="GeneID" id="116417172"/>
<reference evidence="2" key="1">
    <citation type="submission" date="2021-01" db="UniProtKB">
        <authorList>
            <consortium name="EnsemblMetazoa"/>
        </authorList>
    </citation>
    <scope>IDENTIFICATION</scope>
</reference>
<feature type="compositionally biased region" description="Basic and acidic residues" evidence="1">
    <location>
        <begin position="136"/>
        <end position="150"/>
    </location>
</feature>
<accession>A0A7M7QBC8</accession>
<feature type="compositionally biased region" description="Polar residues" evidence="1">
    <location>
        <begin position="170"/>
        <end position="179"/>
    </location>
</feature>
<dbReference type="EnsemblMetazoa" id="XM_031928857">
    <property type="protein sequence ID" value="XP_031784717"/>
    <property type="gene ID" value="LOC116417172"/>
</dbReference>
<dbReference type="InParanoid" id="A0A7M7QBC8"/>
<feature type="region of interest" description="Disordered" evidence="1">
    <location>
        <begin position="121"/>
        <end position="185"/>
    </location>
</feature>
<feature type="compositionally biased region" description="Acidic residues" evidence="1">
    <location>
        <begin position="152"/>
        <end position="168"/>
    </location>
</feature>